<dbReference type="HOGENOM" id="CLU_2986398_0_0_9"/>
<accession>B0MD05</accession>
<reference evidence="1" key="1">
    <citation type="submission" date="2007-11" db="EMBL/GenBank/DDBJ databases">
        <authorList>
            <person name="Fulton L."/>
            <person name="Clifton S."/>
            <person name="Fulton B."/>
            <person name="Xu J."/>
            <person name="Minx P."/>
            <person name="Pepin K.H."/>
            <person name="Johnson M."/>
            <person name="Thiruvilangam P."/>
            <person name="Bhonagiri V."/>
            <person name="Nash W.E."/>
            <person name="Mardis E.R."/>
            <person name="Wilson R.K."/>
        </authorList>
    </citation>
    <scope>NUCLEOTIDE SEQUENCE [LARGE SCALE GENOMIC DNA]</scope>
    <source>
        <strain evidence="1">DSM 14662</strain>
    </source>
</reference>
<gene>
    <name evidence="1" type="ORF">ANACAC_01448</name>
</gene>
<keyword evidence="2" id="KW-1185">Reference proteome</keyword>
<protein>
    <submittedName>
        <fullName evidence="1">Uncharacterized protein</fullName>
    </submittedName>
</protein>
<evidence type="ECO:0000313" key="1">
    <source>
        <dbReference type="EMBL" id="EDR97825.1"/>
    </source>
</evidence>
<reference evidence="1" key="2">
    <citation type="submission" date="2013-11" db="EMBL/GenBank/DDBJ databases">
        <title>Draft genome sequence of Anaerostipes caccae (DSM 14662).</title>
        <authorList>
            <person name="Sudarsanam P."/>
            <person name="Ley R."/>
            <person name="Guruge J."/>
            <person name="Turnbaugh P.J."/>
            <person name="Mahowald M."/>
            <person name="Liep D."/>
            <person name="Gordon J."/>
        </authorList>
    </citation>
    <scope>NUCLEOTIDE SEQUENCE</scope>
    <source>
        <strain evidence="1">DSM 14662</strain>
    </source>
</reference>
<proteinExistence type="predicted"/>
<dbReference type="Proteomes" id="UP000004935">
    <property type="component" value="Unassembled WGS sequence"/>
</dbReference>
<name>B0MD05_ANACD</name>
<sequence length="57" mass="6639">MAVTVPAGLVCSRSEVVFICFGLEHLHHMCPSLKVFTDYSSLQRFFLFLKYYNTDEF</sequence>
<dbReference type="EMBL" id="ABAX03000012">
    <property type="protein sequence ID" value="EDR97825.1"/>
    <property type="molecule type" value="Genomic_DNA"/>
</dbReference>
<comment type="caution">
    <text evidence="1">The sequence shown here is derived from an EMBL/GenBank/DDBJ whole genome shotgun (WGS) entry which is preliminary data.</text>
</comment>
<dbReference type="AlphaFoldDB" id="B0MD05"/>
<evidence type="ECO:0000313" key="2">
    <source>
        <dbReference type="Proteomes" id="UP000004935"/>
    </source>
</evidence>
<organism evidence="1 2">
    <name type="scientific">Anaerostipes caccae (strain DSM 14662 / CCUG 47493 / JCM 13470 / NCIMB 13811 / L1-92)</name>
    <dbReference type="NCBI Taxonomy" id="411490"/>
    <lineage>
        <taxon>Bacteria</taxon>
        <taxon>Bacillati</taxon>
        <taxon>Bacillota</taxon>
        <taxon>Clostridia</taxon>
        <taxon>Lachnospirales</taxon>
        <taxon>Lachnospiraceae</taxon>
        <taxon>Anaerostipes</taxon>
    </lineage>
</organism>